<dbReference type="InterPro" id="IPR012908">
    <property type="entry name" value="PGAP1-ab_dom-like"/>
</dbReference>
<proteinExistence type="predicted"/>
<reference evidence="3 4" key="1">
    <citation type="submission" date="2023-08" db="EMBL/GenBank/DDBJ databases">
        <title>Arthrobacter horti sp. nov., isolated from forest soil.</title>
        <authorList>
            <person name="Park M."/>
        </authorList>
    </citation>
    <scope>NUCLEOTIDE SEQUENCE [LARGE SCALE GENOMIC DNA]</scope>
    <source>
        <strain evidence="3 4">YJM1</strain>
    </source>
</reference>
<dbReference type="Gene3D" id="1.10.287.1060">
    <property type="entry name" value="ESAT-6-like"/>
    <property type="match status" value="1"/>
</dbReference>
<dbReference type="Gene3D" id="3.40.50.1820">
    <property type="entry name" value="alpha/beta hydrolase"/>
    <property type="match status" value="1"/>
</dbReference>
<evidence type="ECO:0000256" key="1">
    <source>
        <dbReference type="SAM" id="MobiDB-lite"/>
    </source>
</evidence>
<dbReference type="SUPFAM" id="SSF53474">
    <property type="entry name" value="alpha/beta-Hydrolases"/>
    <property type="match status" value="1"/>
</dbReference>
<evidence type="ECO:0000313" key="3">
    <source>
        <dbReference type="EMBL" id="MDP5226551.1"/>
    </source>
</evidence>
<sequence>MSIYGMDVEQGKALGKKLDQGADTLMQLSKELSSLLSSSPWDGPDAQGFKRDWNGHRQTLLSASNALHQASRTMKEQVRQQEQASQSGGGTSGGSGGHHGGLPGWLTGAGGWLLNDERSPLHNLLGAGREELDALGNFGRMGLDALIHGEPPSITQLVAGGLNLLGSSINLGVTGLTDGLVNPHIFDDGTPAAGDPHHVGVAGMHNSVKGYDDTPVPNSLSNIMSGVSAAYQDSGRPGTPDNAVRITAVDKHDGNGPAYIVSIPGTQTWNPLSGSTPMDLTGNLVTASGGMSTMSQAVERAMEKAGIPADAPVMLVGHSQGGMTAAALASDSEFRDRFNVTNVMTYGSPVDSTHIPDGIHTLEIQHATDVVPRLDLGNAKPGPGPFGIMPWARDNNGTVVTLPDPPGVGALDAAGNHDFNNYARSVADHMNVAPLANYQNDASMQRFITNDPNQVTATTSDVGRKM</sequence>
<dbReference type="Proteomes" id="UP001232725">
    <property type="component" value="Unassembled WGS sequence"/>
</dbReference>
<feature type="region of interest" description="Disordered" evidence="1">
    <location>
        <begin position="68"/>
        <end position="101"/>
    </location>
</feature>
<comment type="caution">
    <text evidence="3">The sequence shown here is derived from an EMBL/GenBank/DDBJ whole genome shotgun (WGS) entry which is preliminary data.</text>
</comment>
<gene>
    <name evidence="3" type="ORF">Q9R02_05215</name>
</gene>
<dbReference type="Pfam" id="PF07819">
    <property type="entry name" value="PGAP1"/>
    <property type="match status" value="1"/>
</dbReference>
<accession>A0ABT9ILT5</accession>
<keyword evidence="4" id="KW-1185">Reference proteome</keyword>
<name>A0ABT9ILT5_9MICC</name>
<feature type="compositionally biased region" description="Gly residues" evidence="1">
    <location>
        <begin position="87"/>
        <end position="101"/>
    </location>
</feature>
<protein>
    <recommendedName>
        <fullName evidence="2">GPI inositol-deacylase PGAP1-like alpha/beta domain-containing protein</fullName>
    </recommendedName>
</protein>
<dbReference type="RefSeq" id="WP_305995595.1">
    <property type="nucleotide sequence ID" value="NZ_JAVALS010000002.1"/>
</dbReference>
<dbReference type="EMBL" id="JAVALS010000002">
    <property type="protein sequence ID" value="MDP5226551.1"/>
    <property type="molecule type" value="Genomic_DNA"/>
</dbReference>
<evidence type="ECO:0000259" key="2">
    <source>
        <dbReference type="Pfam" id="PF07819"/>
    </source>
</evidence>
<dbReference type="InterPro" id="IPR029058">
    <property type="entry name" value="AB_hydrolase_fold"/>
</dbReference>
<organism evidence="3 4">
    <name type="scientific">Arthrobacter horti</name>
    <dbReference type="NCBI Taxonomy" id="3068273"/>
    <lineage>
        <taxon>Bacteria</taxon>
        <taxon>Bacillati</taxon>
        <taxon>Actinomycetota</taxon>
        <taxon>Actinomycetes</taxon>
        <taxon>Micrococcales</taxon>
        <taxon>Micrococcaceae</taxon>
        <taxon>Arthrobacter</taxon>
    </lineage>
</organism>
<evidence type="ECO:0000313" key="4">
    <source>
        <dbReference type="Proteomes" id="UP001232725"/>
    </source>
</evidence>
<feature type="domain" description="GPI inositol-deacylase PGAP1-like alpha/beta" evidence="2">
    <location>
        <begin position="307"/>
        <end position="374"/>
    </location>
</feature>